<dbReference type="PANTHER" id="PTHR32060">
    <property type="entry name" value="TAIL-SPECIFIC PROTEASE"/>
    <property type="match status" value="1"/>
</dbReference>
<evidence type="ECO:0000313" key="3">
    <source>
        <dbReference type="Proteomes" id="UP000831290"/>
    </source>
</evidence>
<feature type="domain" description="Tail specific protease" evidence="1">
    <location>
        <begin position="245"/>
        <end position="395"/>
    </location>
</feature>
<gene>
    <name evidence="2" type="ORF">MQE35_17220</name>
</gene>
<organism evidence="2 3">
    <name type="scientific">Abyssalbus ytuae</name>
    <dbReference type="NCBI Taxonomy" id="2926907"/>
    <lineage>
        <taxon>Bacteria</taxon>
        <taxon>Pseudomonadati</taxon>
        <taxon>Bacteroidota</taxon>
        <taxon>Flavobacteriia</taxon>
        <taxon>Flavobacteriales</taxon>
        <taxon>Flavobacteriaceae</taxon>
        <taxon>Abyssalbus</taxon>
    </lineage>
</organism>
<dbReference type="KEGG" id="fbm:MQE35_17220"/>
<dbReference type="RefSeq" id="WP_255842928.1">
    <property type="nucleotide sequence ID" value="NZ_CP094358.1"/>
</dbReference>
<dbReference type="GO" id="GO:0006508">
    <property type="term" value="P:proteolysis"/>
    <property type="evidence" value="ECO:0007669"/>
    <property type="project" value="InterPro"/>
</dbReference>
<dbReference type="Gene3D" id="3.90.226.10">
    <property type="entry name" value="2-enoyl-CoA Hydratase, Chain A, domain 1"/>
    <property type="match status" value="1"/>
</dbReference>
<dbReference type="AlphaFoldDB" id="A0A9E6ZRG1"/>
<dbReference type="GO" id="GO:0007165">
    <property type="term" value="P:signal transduction"/>
    <property type="evidence" value="ECO:0007669"/>
    <property type="project" value="TreeGrafter"/>
</dbReference>
<dbReference type="Proteomes" id="UP000831290">
    <property type="component" value="Chromosome"/>
</dbReference>
<dbReference type="EMBL" id="CP094358">
    <property type="protein sequence ID" value="UOB17463.1"/>
    <property type="molecule type" value="Genomic_DNA"/>
</dbReference>
<dbReference type="PANTHER" id="PTHR32060:SF30">
    <property type="entry name" value="CARBOXY-TERMINAL PROCESSING PROTEASE CTPA"/>
    <property type="match status" value="1"/>
</dbReference>
<dbReference type="InterPro" id="IPR005151">
    <property type="entry name" value="Tail-specific_protease"/>
</dbReference>
<dbReference type="InterPro" id="IPR029045">
    <property type="entry name" value="ClpP/crotonase-like_dom_sf"/>
</dbReference>
<evidence type="ECO:0000259" key="1">
    <source>
        <dbReference type="Pfam" id="PF03572"/>
    </source>
</evidence>
<protein>
    <submittedName>
        <fullName evidence="2">S41 family peptidase</fullName>
    </submittedName>
</protein>
<evidence type="ECO:0000313" key="2">
    <source>
        <dbReference type="EMBL" id="UOB17463.1"/>
    </source>
</evidence>
<accession>A0A9E6ZRG1</accession>
<proteinExistence type="predicted"/>
<reference evidence="2" key="1">
    <citation type="submission" date="2022-03" db="EMBL/GenBank/DDBJ databases">
        <title>Description of Abyssus ytuae gen. nov., sp. nov., a novel member of the family Flavobacteriaceae isolated from the sediment of Mariana Trench.</title>
        <authorList>
            <person name="Zhang J."/>
            <person name="Xu X."/>
        </authorList>
    </citation>
    <scope>NUCLEOTIDE SEQUENCE</scope>
    <source>
        <strain evidence="2">MT3330</strain>
    </source>
</reference>
<sequence length="450" mass="52019">MKKIFTVLVLLLTLKLFSQDLIKKYDSLVSAEELKADLAEWFDWIHATHPDLTYTIKDIDSFYKNFDSLKNSINSPLTRLEFWCRLSKFNHQLSDGHFIAGSFNASYLKDFIKNNGLLFPFEVVFNEDKLLIKSDLGNDNPNKYTSWEITSINGIAISEIIQDLLLRINGDNELHRKALLERKFAYHYLLLYGEKKKFKIEMTSGNNSQKSISMKGSNTLPGYYKRREKFSRNFNFTIIDNKNALLTLKSFNWKDKERYFRFTDSVFKQLKEKNIEHLIIDIRENGGGDDDMWMKGILKYIADKPYRWGSKYKSKILLKYRDEGQVVGHIETGELNRFIPVNEKTPYKFQGKVSVLIGPFTYSSSILFANTVQDFDFATLVGLPTGGKNGQTGGIQSKILKNSQLKMICPRFILERPKGGNPLDPVIPDTIIRYNKINPDSLISEILIKN</sequence>
<dbReference type="Pfam" id="PF03572">
    <property type="entry name" value="Peptidase_S41"/>
    <property type="match status" value="1"/>
</dbReference>
<keyword evidence="3" id="KW-1185">Reference proteome</keyword>
<name>A0A9E6ZRG1_9FLAO</name>
<dbReference type="GO" id="GO:0030288">
    <property type="term" value="C:outer membrane-bounded periplasmic space"/>
    <property type="evidence" value="ECO:0007669"/>
    <property type="project" value="TreeGrafter"/>
</dbReference>
<dbReference type="SUPFAM" id="SSF52096">
    <property type="entry name" value="ClpP/crotonase"/>
    <property type="match status" value="1"/>
</dbReference>
<dbReference type="GO" id="GO:0008236">
    <property type="term" value="F:serine-type peptidase activity"/>
    <property type="evidence" value="ECO:0007669"/>
    <property type="project" value="InterPro"/>
</dbReference>
<dbReference type="GO" id="GO:0004175">
    <property type="term" value="F:endopeptidase activity"/>
    <property type="evidence" value="ECO:0007669"/>
    <property type="project" value="TreeGrafter"/>
</dbReference>